<dbReference type="InterPro" id="IPR009097">
    <property type="entry name" value="Cyclic_Pdiesterase"/>
</dbReference>
<reference evidence="1 3" key="2">
    <citation type="submission" date="2019-09" db="EMBL/GenBank/DDBJ databases">
        <title>A bacterium isolated from glacier soil.</title>
        <authorList>
            <person name="Liu Q."/>
        </authorList>
    </citation>
    <scope>NUCLEOTIDE SEQUENCE [LARGE SCALE GENOMIC DNA]</scope>
    <source>
        <strain evidence="1 3">MDT1-10-3</strain>
    </source>
</reference>
<dbReference type="EMBL" id="JBGOGF010000002">
    <property type="protein sequence ID" value="MFA1770580.1"/>
    <property type="molecule type" value="Genomic_DNA"/>
</dbReference>
<dbReference type="AlphaFoldDB" id="A0A5M8QK17"/>
<dbReference type="OrthoDB" id="463286at2"/>
<gene>
    <name evidence="2" type="ORF">ACD591_04700</name>
    <name evidence="1" type="ORF">FOE74_10760</name>
</gene>
<proteinExistence type="predicted"/>
<keyword evidence="1" id="KW-0436">Ligase</keyword>
<keyword evidence="4" id="KW-1185">Reference proteome</keyword>
<dbReference type="EMBL" id="VKKZ01000020">
    <property type="protein sequence ID" value="KAA6434652.1"/>
    <property type="molecule type" value="Genomic_DNA"/>
</dbReference>
<reference evidence="1 3" key="1">
    <citation type="submission" date="2019-07" db="EMBL/GenBank/DDBJ databases">
        <authorList>
            <person name="Qu J.-H."/>
        </authorList>
    </citation>
    <scope>NUCLEOTIDE SEQUENCE [LARGE SCALE GENOMIC DNA]</scope>
    <source>
        <strain evidence="1 3">MDT1-10-3</strain>
    </source>
</reference>
<dbReference type="Gene3D" id="3.90.1140.10">
    <property type="entry name" value="Cyclic phosphodiesterase"/>
    <property type="match status" value="1"/>
</dbReference>
<sequence length="194" mass="21453">MVAIVSLLNAQDSDKVNQLIFSLEREFGLKGVQMTPYPHLTLVTVNDGSLPNLKEILGKTSGVCCRLKVTTTGLGIFTGEKPILYIPILRTADLNHFHAQLHREVSLVCQEVGPLYHPNLWMPHLSLALGDTTPEVVAQALLFLSRENFNWQVELDNLALLTKHGDLFLKDDVFPLVGEEAKASVPFSAGKVRL</sequence>
<dbReference type="SUPFAM" id="SSF55144">
    <property type="entry name" value="LigT-like"/>
    <property type="match status" value="1"/>
</dbReference>
<evidence type="ECO:0000313" key="2">
    <source>
        <dbReference type="EMBL" id="MFA1770580.1"/>
    </source>
</evidence>
<accession>A0A5M8QK17</accession>
<organism evidence="1 3">
    <name type="scientific">Rufibacter glacialis</name>
    <dbReference type="NCBI Taxonomy" id="1259555"/>
    <lineage>
        <taxon>Bacteria</taxon>
        <taxon>Pseudomonadati</taxon>
        <taxon>Bacteroidota</taxon>
        <taxon>Cytophagia</taxon>
        <taxon>Cytophagales</taxon>
        <taxon>Hymenobacteraceae</taxon>
        <taxon>Rufibacter</taxon>
    </lineage>
</organism>
<comment type="caution">
    <text evidence="1">The sequence shown here is derived from an EMBL/GenBank/DDBJ whole genome shotgun (WGS) entry which is preliminary data.</text>
</comment>
<reference evidence="2 4" key="3">
    <citation type="submission" date="2024-08" db="EMBL/GenBank/DDBJ databases">
        <authorList>
            <person name="Wei W."/>
        </authorList>
    </citation>
    <scope>NUCLEOTIDE SEQUENCE [LARGE SCALE GENOMIC DNA]</scope>
    <source>
        <strain evidence="2 4">XU2</strain>
    </source>
</reference>
<dbReference type="RefSeq" id="WP_149098595.1">
    <property type="nucleotide sequence ID" value="NZ_BMMG01000003.1"/>
</dbReference>
<evidence type="ECO:0000313" key="1">
    <source>
        <dbReference type="EMBL" id="KAA6434652.1"/>
    </source>
</evidence>
<dbReference type="Proteomes" id="UP001570846">
    <property type="component" value="Unassembled WGS sequence"/>
</dbReference>
<dbReference type="Proteomes" id="UP000323866">
    <property type="component" value="Unassembled WGS sequence"/>
</dbReference>
<dbReference type="Pfam" id="PF13563">
    <property type="entry name" value="2_5_RNA_ligase2"/>
    <property type="match status" value="1"/>
</dbReference>
<evidence type="ECO:0000313" key="3">
    <source>
        <dbReference type="Proteomes" id="UP000323866"/>
    </source>
</evidence>
<name>A0A5M8QK17_9BACT</name>
<protein>
    <submittedName>
        <fullName evidence="1">2'-5' RNA ligase family protein</fullName>
    </submittedName>
</protein>
<dbReference type="GO" id="GO:0016874">
    <property type="term" value="F:ligase activity"/>
    <property type="evidence" value="ECO:0007669"/>
    <property type="project" value="UniProtKB-KW"/>
</dbReference>
<evidence type="ECO:0000313" key="4">
    <source>
        <dbReference type="Proteomes" id="UP001570846"/>
    </source>
</evidence>